<protein>
    <submittedName>
        <fullName evidence="1 3">Uncharacterized protein</fullName>
    </submittedName>
</protein>
<sequence length="103" mass="11901">MQEHSASLFQSPDQLFIECLSDAVASDHVNKEKTNEYSNSDVEDKYRSRLRRLPAADIELVNSLREVVSDRLAVRLMNDPDFDTAQFPLSTQKFLKREPKARM</sequence>
<dbReference type="AlphaFoldDB" id="A0A183KY60"/>
<dbReference type="STRING" id="6186.A0A183KY60"/>
<evidence type="ECO:0000313" key="2">
    <source>
        <dbReference type="Proteomes" id="UP000279833"/>
    </source>
</evidence>
<reference evidence="3" key="1">
    <citation type="submission" date="2016-06" db="UniProtKB">
        <authorList>
            <consortium name="WormBaseParasite"/>
        </authorList>
    </citation>
    <scope>IDENTIFICATION</scope>
</reference>
<evidence type="ECO:0000313" key="3">
    <source>
        <dbReference type="WBParaSite" id="SCUD_0002001001-mRNA-1"/>
    </source>
</evidence>
<proteinExistence type="predicted"/>
<organism evidence="3">
    <name type="scientific">Schistosoma curassoni</name>
    <dbReference type="NCBI Taxonomy" id="6186"/>
    <lineage>
        <taxon>Eukaryota</taxon>
        <taxon>Metazoa</taxon>
        <taxon>Spiralia</taxon>
        <taxon>Lophotrochozoa</taxon>
        <taxon>Platyhelminthes</taxon>
        <taxon>Trematoda</taxon>
        <taxon>Digenea</taxon>
        <taxon>Strigeidida</taxon>
        <taxon>Schistosomatoidea</taxon>
        <taxon>Schistosomatidae</taxon>
        <taxon>Schistosoma</taxon>
    </lineage>
</organism>
<dbReference type="EMBL" id="UZAK01043488">
    <property type="protein sequence ID" value="VDP70901.1"/>
    <property type="molecule type" value="Genomic_DNA"/>
</dbReference>
<accession>A0A183KY60</accession>
<dbReference type="Proteomes" id="UP000279833">
    <property type="component" value="Unassembled WGS sequence"/>
</dbReference>
<dbReference type="WBParaSite" id="SCUD_0002001001-mRNA-1">
    <property type="protein sequence ID" value="SCUD_0002001001-mRNA-1"/>
    <property type="gene ID" value="SCUD_0002001001"/>
</dbReference>
<keyword evidence="2" id="KW-1185">Reference proteome</keyword>
<evidence type="ECO:0000313" key="1">
    <source>
        <dbReference type="EMBL" id="VDP70901.1"/>
    </source>
</evidence>
<reference evidence="1 2" key="2">
    <citation type="submission" date="2018-11" db="EMBL/GenBank/DDBJ databases">
        <authorList>
            <consortium name="Pathogen Informatics"/>
        </authorList>
    </citation>
    <scope>NUCLEOTIDE SEQUENCE [LARGE SCALE GENOMIC DNA]</scope>
    <source>
        <strain evidence="1">Dakar</strain>
        <strain evidence="2">Dakar, Senegal</strain>
    </source>
</reference>
<name>A0A183KY60_9TREM</name>
<gene>
    <name evidence="1" type="ORF">SCUD_LOCUS20007</name>
</gene>